<protein>
    <submittedName>
        <fullName evidence="1">Uncharacterized protein</fullName>
    </submittedName>
</protein>
<gene>
    <name evidence="1" type="ORF">L1987_51886</name>
</gene>
<sequence>MFLKPLPTGSTRIRCCCSSKSVDPLSQSQKNLSSDLEYYGCIKQKLRRTQGYKPRLVFNFSTVLVIIDMLKTPDHQVAGHEAGLGKLGPLIDDSGRFYKPLQSDKRGSEEVAFYESFSSNTNIPEHIRKFFPIYYGTKIMKGSTGSDHPHIVLQDLTSARLNPSVMDIKIGSRTWAPEASEAYIAKCLKKDRESTSTSLGFRISGLKVYICDESGFYKPDRNYVRKTGPDDVRLLLRNFVSSNPSSDSETGLGPDCSLASSVYGGPNGILAQLLELKTWFEDQTIYHFYACSLLFMFDNGLALKGGGSNAEVKLIDFAHVTDGNGVIDHNFLGGLCSLIKFISDILAETNDYTGTNGQVEL</sequence>
<reference evidence="2" key="1">
    <citation type="journal article" date="2022" name="Mol. Ecol. Resour.">
        <title>The genomes of chicory, endive, great burdock and yacon provide insights into Asteraceae palaeo-polyploidization history and plant inulin production.</title>
        <authorList>
            <person name="Fan W."/>
            <person name="Wang S."/>
            <person name="Wang H."/>
            <person name="Wang A."/>
            <person name="Jiang F."/>
            <person name="Liu H."/>
            <person name="Zhao H."/>
            <person name="Xu D."/>
            <person name="Zhang Y."/>
        </authorList>
    </citation>
    <scope>NUCLEOTIDE SEQUENCE [LARGE SCALE GENOMIC DNA]</scope>
    <source>
        <strain evidence="2">cv. Yunnan</strain>
    </source>
</reference>
<name>A0ACB9ER07_9ASTR</name>
<organism evidence="1 2">
    <name type="scientific">Smallanthus sonchifolius</name>
    <dbReference type="NCBI Taxonomy" id="185202"/>
    <lineage>
        <taxon>Eukaryota</taxon>
        <taxon>Viridiplantae</taxon>
        <taxon>Streptophyta</taxon>
        <taxon>Embryophyta</taxon>
        <taxon>Tracheophyta</taxon>
        <taxon>Spermatophyta</taxon>
        <taxon>Magnoliopsida</taxon>
        <taxon>eudicotyledons</taxon>
        <taxon>Gunneridae</taxon>
        <taxon>Pentapetalae</taxon>
        <taxon>asterids</taxon>
        <taxon>campanulids</taxon>
        <taxon>Asterales</taxon>
        <taxon>Asteraceae</taxon>
        <taxon>Asteroideae</taxon>
        <taxon>Heliantheae alliance</taxon>
        <taxon>Millerieae</taxon>
        <taxon>Smallanthus</taxon>
    </lineage>
</organism>
<dbReference type="Proteomes" id="UP001056120">
    <property type="component" value="Linkage Group LG17"/>
</dbReference>
<evidence type="ECO:0000313" key="1">
    <source>
        <dbReference type="EMBL" id="KAI3761469.1"/>
    </source>
</evidence>
<keyword evidence="2" id="KW-1185">Reference proteome</keyword>
<comment type="caution">
    <text evidence="1">The sequence shown here is derived from an EMBL/GenBank/DDBJ whole genome shotgun (WGS) entry which is preliminary data.</text>
</comment>
<dbReference type="EMBL" id="CM042034">
    <property type="protein sequence ID" value="KAI3761469.1"/>
    <property type="molecule type" value="Genomic_DNA"/>
</dbReference>
<reference evidence="1 2" key="2">
    <citation type="journal article" date="2022" name="Mol. Ecol. Resour.">
        <title>The genomes of chicory, endive, great burdock and yacon provide insights into Asteraceae paleo-polyploidization history and plant inulin production.</title>
        <authorList>
            <person name="Fan W."/>
            <person name="Wang S."/>
            <person name="Wang H."/>
            <person name="Wang A."/>
            <person name="Jiang F."/>
            <person name="Liu H."/>
            <person name="Zhao H."/>
            <person name="Xu D."/>
            <person name="Zhang Y."/>
        </authorList>
    </citation>
    <scope>NUCLEOTIDE SEQUENCE [LARGE SCALE GENOMIC DNA]</scope>
    <source>
        <strain evidence="2">cv. Yunnan</strain>
        <tissue evidence="1">Leaves</tissue>
    </source>
</reference>
<accession>A0ACB9ER07</accession>
<evidence type="ECO:0000313" key="2">
    <source>
        <dbReference type="Proteomes" id="UP001056120"/>
    </source>
</evidence>
<proteinExistence type="predicted"/>